<sequence length="482" mass="55513">MNFSIDDELTWRVTPENPVREMDGMDWERCAALHNLIVRLGWAVSSKPETEMPRTTWWQRHITDQALEDEWSRRLSQSLRLFLQTAFELPPEQNFFYYANGLTWPERLFIQGREDEGIMCLYQMTDLNVGSHRDGLNFDQETSLAIFHCDILDSLITSNGRTIWDPLEVVLSAWLDMIDTGKVVARSPPIRGPWEAKPWEMMPYSQQDLQTAVNGFDNLIIEIECLLENPSLQTKDNPNDQARLLALVAAKFEASRSAEEFGLISKEVLDNAGLREGFVRDFLTSVRRPKSNIKYMAPGLRLPTADDFSPHPLQNFEIPDYIKFDNPVLPIPLFISDVKSTAPIFEYYPFQEISNLPYGLWTNYINKDTDHVFEDACRLYLPFEIGANGFARLADDSFIGENQESKGVATPNGRRNELYQLGYNHYVPAHGPQIGDILNLWRNLVGMGEWEVGEEGVLGGIEKFQEADTEDHYHKYQLFVKW</sequence>
<reference evidence="2" key="2">
    <citation type="submission" date="2015-01" db="EMBL/GenBank/DDBJ databases">
        <title>Evolutionary Origins and Diversification of the Mycorrhizal Mutualists.</title>
        <authorList>
            <consortium name="DOE Joint Genome Institute"/>
            <consortium name="Mycorrhizal Genomics Consortium"/>
            <person name="Kohler A."/>
            <person name="Kuo A."/>
            <person name="Nagy L.G."/>
            <person name="Floudas D."/>
            <person name="Copeland A."/>
            <person name="Barry K.W."/>
            <person name="Cichocki N."/>
            <person name="Veneault-Fourrey C."/>
            <person name="LaButti K."/>
            <person name="Lindquist E.A."/>
            <person name="Lipzen A."/>
            <person name="Lundell T."/>
            <person name="Morin E."/>
            <person name="Murat C."/>
            <person name="Riley R."/>
            <person name="Ohm R."/>
            <person name="Sun H."/>
            <person name="Tunlid A."/>
            <person name="Henrissat B."/>
            <person name="Grigoriev I.V."/>
            <person name="Hibbett D.S."/>
            <person name="Martin F."/>
        </authorList>
    </citation>
    <scope>NUCLEOTIDE SEQUENCE [LARGE SCALE GENOMIC DNA]</scope>
    <source>
        <strain evidence="2">Zn</strain>
    </source>
</reference>
<name>A0A0C3D9E2_OIDMZ</name>
<accession>A0A0C3D9E2</accession>
<evidence type="ECO:0000313" key="1">
    <source>
        <dbReference type="EMBL" id="KIM98552.1"/>
    </source>
</evidence>
<dbReference type="OrthoDB" id="3029470at2759"/>
<dbReference type="EMBL" id="KN832880">
    <property type="protein sequence ID" value="KIM98552.1"/>
    <property type="molecule type" value="Genomic_DNA"/>
</dbReference>
<reference evidence="1 2" key="1">
    <citation type="submission" date="2014-04" db="EMBL/GenBank/DDBJ databases">
        <authorList>
            <consortium name="DOE Joint Genome Institute"/>
            <person name="Kuo A."/>
            <person name="Martino E."/>
            <person name="Perotto S."/>
            <person name="Kohler A."/>
            <person name="Nagy L.G."/>
            <person name="Floudas D."/>
            <person name="Copeland A."/>
            <person name="Barry K.W."/>
            <person name="Cichocki N."/>
            <person name="Veneault-Fourrey C."/>
            <person name="LaButti K."/>
            <person name="Lindquist E.A."/>
            <person name="Lipzen A."/>
            <person name="Lundell T."/>
            <person name="Morin E."/>
            <person name="Murat C."/>
            <person name="Sun H."/>
            <person name="Tunlid A."/>
            <person name="Henrissat B."/>
            <person name="Grigoriev I.V."/>
            <person name="Hibbett D.S."/>
            <person name="Martin F."/>
            <person name="Nordberg H.P."/>
            <person name="Cantor M.N."/>
            <person name="Hua S.X."/>
        </authorList>
    </citation>
    <scope>NUCLEOTIDE SEQUENCE [LARGE SCALE GENOMIC DNA]</scope>
    <source>
        <strain evidence="1 2">Zn</strain>
    </source>
</reference>
<dbReference type="STRING" id="913774.A0A0C3D9E2"/>
<dbReference type="HOGENOM" id="CLU_056228_0_0_1"/>
<protein>
    <submittedName>
        <fullName evidence="1">Uncharacterized protein</fullName>
    </submittedName>
</protein>
<dbReference type="AlphaFoldDB" id="A0A0C3D9E2"/>
<gene>
    <name evidence="1" type="ORF">OIDMADRAFT_31335</name>
</gene>
<evidence type="ECO:0000313" key="2">
    <source>
        <dbReference type="Proteomes" id="UP000054321"/>
    </source>
</evidence>
<keyword evidence="2" id="KW-1185">Reference proteome</keyword>
<proteinExistence type="predicted"/>
<dbReference type="InParanoid" id="A0A0C3D9E2"/>
<dbReference type="Proteomes" id="UP000054321">
    <property type="component" value="Unassembled WGS sequence"/>
</dbReference>
<organism evidence="1 2">
    <name type="scientific">Oidiodendron maius (strain Zn)</name>
    <dbReference type="NCBI Taxonomy" id="913774"/>
    <lineage>
        <taxon>Eukaryota</taxon>
        <taxon>Fungi</taxon>
        <taxon>Dikarya</taxon>
        <taxon>Ascomycota</taxon>
        <taxon>Pezizomycotina</taxon>
        <taxon>Leotiomycetes</taxon>
        <taxon>Leotiomycetes incertae sedis</taxon>
        <taxon>Myxotrichaceae</taxon>
        <taxon>Oidiodendron</taxon>
    </lineage>
</organism>